<dbReference type="SUPFAM" id="SSF53901">
    <property type="entry name" value="Thiolase-like"/>
    <property type="match status" value="2"/>
</dbReference>
<dbReference type="InterPro" id="IPR016039">
    <property type="entry name" value="Thiolase-like"/>
</dbReference>
<dbReference type="EMBL" id="JAZGQL010000036">
    <property type="protein sequence ID" value="MEE6311583.1"/>
    <property type="molecule type" value="Genomic_DNA"/>
</dbReference>
<comment type="caution">
    <text evidence="3">The sequence shown here is derived from an EMBL/GenBank/DDBJ whole genome shotgun (WGS) entry which is preliminary data.</text>
</comment>
<proteinExistence type="predicted"/>
<accession>A0ABU7SNQ5</accession>
<evidence type="ECO:0000313" key="4">
    <source>
        <dbReference type="Proteomes" id="UP001339911"/>
    </source>
</evidence>
<keyword evidence="4" id="KW-1185">Reference proteome</keyword>
<dbReference type="InterPro" id="IPR000794">
    <property type="entry name" value="Beta-ketoacyl_synthase"/>
</dbReference>
<evidence type="ECO:0000313" key="3">
    <source>
        <dbReference type="EMBL" id="MEE6311583.1"/>
    </source>
</evidence>
<dbReference type="RefSeq" id="WP_331211475.1">
    <property type="nucleotide sequence ID" value="NZ_JAZGQL010000036.1"/>
</dbReference>
<organism evidence="3 4">
    <name type="scientific">Plantactinospora veratri</name>
    <dbReference type="NCBI Taxonomy" id="1436122"/>
    <lineage>
        <taxon>Bacteria</taxon>
        <taxon>Bacillati</taxon>
        <taxon>Actinomycetota</taxon>
        <taxon>Actinomycetes</taxon>
        <taxon>Micromonosporales</taxon>
        <taxon>Micromonosporaceae</taxon>
        <taxon>Plantactinospora</taxon>
    </lineage>
</organism>
<dbReference type="PANTHER" id="PTHR11712:SF336">
    <property type="entry name" value="3-OXOACYL-[ACYL-CARRIER-PROTEIN] SYNTHASE, MITOCHONDRIAL"/>
    <property type="match status" value="1"/>
</dbReference>
<protein>
    <submittedName>
        <fullName evidence="3">Beta-ketoacyl synthase N-terminal-like domain-containing protein</fullName>
    </submittedName>
</protein>
<evidence type="ECO:0000259" key="2">
    <source>
        <dbReference type="Pfam" id="PF00109"/>
    </source>
</evidence>
<dbReference type="Pfam" id="PF00109">
    <property type="entry name" value="ketoacyl-synt"/>
    <property type="match status" value="1"/>
</dbReference>
<dbReference type="PANTHER" id="PTHR11712">
    <property type="entry name" value="POLYKETIDE SYNTHASE-RELATED"/>
    <property type="match status" value="1"/>
</dbReference>
<reference evidence="3 4" key="1">
    <citation type="submission" date="2024-01" db="EMBL/GenBank/DDBJ databases">
        <title>Genome insights into Plantactinospora veratri sp. nov.</title>
        <authorList>
            <person name="Wang L."/>
        </authorList>
    </citation>
    <scope>NUCLEOTIDE SEQUENCE [LARGE SCALE GENOMIC DNA]</scope>
    <source>
        <strain evidence="3 4">NEAU-FHS4</strain>
    </source>
</reference>
<sequence length="371" mass="38350">MTVTTIAADELVLSGWSAASAFGLGAERFTAGLRAGTAAVTALDRQVWPGPYDRAGLIPGFDVAEVLGKKGTRSMDRATGIAVATVGMLLDRYGRERLGEPERLGLVLGTNSGSVQSIMDFTRESLTGAKPFHVDPARFPNTVMNRAAGQSAIWYGLKGPNTTIAGGSLTGLLALNYAVRLHRCGHSEPVLCGAVEEYSVSRGWLEWHARCRYGAAPADGTTPLGEGCAIFLLESYSSAVRQQRRPLAAVRGSRFLAFADPAAVRTVLARAVAEALAGAGLSPADVTVLAASDSGDEFGAQEEAALADVLGAARPTRVHCRALLGDTSAASSAFQLAGALAELTDRPDGIALVTGVDRDGQVGATLLGAVG</sequence>
<dbReference type="Proteomes" id="UP001339911">
    <property type="component" value="Unassembled WGS sequence"/>
</dbReference>
<dbReference type="InterPro" id="IPR014030">
    <property type="entry name" value="Ketoacyl_synth_N"/>
</dbReference>
<name>A0ABU7SNQ5_9ACTN</name>
<dbReference type="Gene3D" id="3.40.47.10">
    <property type="match status" value="1"/>
</dbReference>
<evidence type="ECO:0000256" key="1">
    <source>
        <dbReference type="ARBA" id="ARBA00022679"/>
    </source>
</evidence>
<feature type="domain" description="Beta-ketoacyl synthase-like N-terminal" evidence="2">
    <location>
        <begin position="11"/>
        <end position="238"/>
    </location>
</feature>
<keyword evidence="1" id="KW-0808">Transferase</keyword>
<gene>
    <name evidence="3" type="ORF">V1634_32640</name>
</gene>